<organism evidence="4 5">
    <name type="scientific">Priestia megaterium (strain ATCC 14581 / DSM 32 / CCUG 1817 / JCM 2506 / NBRC 15308 / NCIMB 9376 / NCTC 10342 / NRRL B-14308 / VKM B-512 / Ford 19)</name>
    <name type="common">Bacillus megaterium</name>
    <dbReference type="NCBI Taxonomy" id="1348623"/>
    <lineage>
        <taxon>Bacteria</taxon>
        <taxon>Bacillati</taxon>
        <taxon>Bacillota</taxon>
        <taxon>Bacilli</taxon>
        <taxon>Bacillales</taxon>
        <taxon>Bacillaceae</taxon>
        <taxon>Priestia</taxon>
    </lineage>
</organism>
<dbReference type="KEGG" id="bmeg:BG04_3356"/>
<dbReference type="GeneID" id="93641418"/>
<evidence type="ECO:0000256" key="1">
    <source>
        <dbReference type="ARBA" id="ARBA00023015"/>
    </source>
</evidence>
<dbReference type="HOGENOM" id="CLU_055769_1_1_9"/>
<dbReference type="RefSeq" id="WP_034653895.1">
    <property type="nucleotide sequence ID" value="NZ_BCVB01000007.1"/>
</dbReference>
<evidence type="ECO:0000256" key="2">
    <source>
        <dbReference type="ARBA" id="ARBA00023125"/>
    </source>
</evidence>
<dbReference type="CDD" id="cd05013">
    <property type="entry name" value="SIS_RpiR"/>
    <property type="match status" value="1"/>
</dbReference>
<sequence length="268" mass="29899">MNPSFQELIKHKFPDLSRGQKKVAEFLVNFTEKGSLYTAGQIGKEAGVSETTVIRLAYALGLNGFSDLQELMRKEWLSSAESKEAASKHAADSAAEEKKPFSEWLSPVDEKELSQAADALIKSDQVYIAGFRESHTAAYWLYYKMNQLRNHVLLSFPTGFLLETLCNLTSESAVVVFSLPRYTKEALEVAQQAKKQGAKVIAITDRRLSPVGQIADITLLAGTTEHILSLLALSQIVISSMQKRDEKTAGKRQEHLEKLYAEQNIFLE</sequence>
<dbReference type="SUPFAM" id="SSF46689">
    <property type="entry name" value="Homeodomain-like"/>
    <property type="match status" value="1"/>
</dbReference>
<dbReference type="InterPro" id="IPR001347">
    <property type="entry name" value="SIS_dom"/>
</dbReference>
<evidence type="ECO:0000313" key="5">
    <source>
        <dbReference type="Proteomes" id="UP000031829"/>
    </source>
</evidence>
<dbReference type="InterPro" id="IPR000281">
    <property type="entry name" value="HTH_RpiR"/>
</dbReference>
<dbReference type="Pfam" id="PF01418">
    <property type="entry name" value="HTH_6"/>
    <property type="match status" value="1"/>
</dbReference>
<dbReference type="Gene3D" id="1.10.10.10">
    <property type="entry name" value="Winged helix-like DNA-binding domain superfamily/Winged helix DNA-binding domain"/>
    <property type="match status" value="1"/>
</dbReference>
<dbReference type="GO" id="GO:0003677">
    <property type="term" value="F:DNA binding"/>
    <property type="evidence" value="ECO:0007669"/>
    <property type="project" value="UniProtKB-KW"/>
</dbReference>
<reference evidence="4 5" key="1">
    <citation type="journal article" date="2015" name="Genome Announc.">
        <title>Complete genome sequences for 35 biothreat assay-relevant bacillus species.</title>
        <authorList>
            <person name="Johnson S.L."/>
            <person name="Daligault H.E."/>
            <person name="Davenport K.W."/>
            <person name="Jaissle J."/>
            <person name="Frey K.G."/>
            <person name="Ladner J.T."/>
            <person name="Broomall S.M."/>
            <person name="Bishop-Lilly K.A."/>
            <person name="Bruce D.C."/>
            <person name="Gibbons H.S."/>
            <person name="Coyne S.R."/>
            <person name="Lo C.C."/>
            <person name="Meincke L."/>
            <person name="Munk A.C."/>
            <person name="Koroleva G.I."/>
            <person name="Rosenzweig C.N."/>
            <person name="Palacios G.F."/>
            <person name="Redden C.L."/>
            <person name="Minogue T.D."/>
            <person name="Chain P.S."/>
        </authorList>
    </citation>
    <scope>NUCLEOTIDE SEQUENCE [LARGE SCALE GENOMIC DNA]</scope>
    <source>
        <strain evidence="5">ATCC 14581 / DSM 32 / JCM 2506 / NBRC 15308 / NCIMB 9376 / NCTC 10342 / NRRL B-14308 / VKM B-512</strain>
    </source>
</reference>
<dbReference type="PANTHER" id="PTHR30514">
    <property type="entry name" value="GLUCOKINASE"/>
    <property type="match status" value="1"/>
</dbReference>
<name>A0A0B6AMB5_PRIM2</name>
<dbReference type="InterPro" id="IPR047640">
    <property type="entry name" value="RpiR-like"/>
</dbReference>
<dbReference type="Gene3D" id="3.40.50.10490">
    <property type="entry name" value="Glucose-6-phosphate isomerase like protein, domain 1"/>
    <property type="match status" value="1"/>
</dbReference>
<dbReference type="InterPro" id="IPR009057">
    <property type="entry name" value="Homeodomain-like_sf"/>
</dbReference>
<protein>
    <submittedName>
        <fullName evidence="4">SIS domain protein</fullName>
    </submittedName>
</protein>
<gene>
    <name evidence="4" type="ORF">BG04_3356</name>
</gene>
<evidence type="ECO:0000256" key="3">
    <source>
        <dbReference type="ARBA" id="ARBA00023163"/>
    </source>
</evidence>
<keyword evidence="3" id="KW-0804">Transcription</keyword>
<keyword evidence="1" id="KW-0805">Transcription regulation</keyword>
<dbReference type="PANTHER" id="PTHR30514:SF18">
    <property type="entry name" value="RPIR-FAMILY TRANSCRIPTIONAL REGULATOR"/>
    <property type="match status" value="1"/>
</dbReference>
<dbReference type="Proteomes" id="UP000031829">
    <property type="component" value="Chromosome"/>
</dbReference>
<accession>A0A0B6AMB5</accession>
<dbReference type="AlphaFoldDB" id="A0A0B6AMB5"/>
<dbReference type="InterPro" id="IPR036388">
    <property type="entry name" value="WH-like_DNA-bd_sf"/>
</dbReference>
<dbReference type="PROSITE" id="PS51071">
    <property type="entry name" value="HTH_RPIR"/>
    <property type="match status" value="1"/>
</dbReference>
<evidence type="ECO:0000313" key="4">
    <source>
        <dbReference type="EMBL" id="AJI20934.1"/>
    </source>
</evidence>
<dbReference type="SUPFAM" id="SSF53697">
    <property type="entry name" value="SIS domain"/>
    <property type="match status" value="1"/>
</dbReference>
<dbReference type="InterPro" id="IPR046348">
    <property type="entry name" value="SIS_dom_sf"/>
</dbReference>
<dbReference type="Pfam" id="PF01380">
    <property type="entry name" value="SIS"/>
    <property type="match status" value="1"/>
</dbReference>
<dbReference type="GO" id="GO:0003700">
    <property type="term" value="F:DNA-binding transcription factor activity"/>
    <property type="evidence" value="ECO:0007669"/>
    <property type="project" value="InterPro"/>
</dbReference>
<dbReference type="GO" id="GO:0097367">
    <property type="term" value="F:carbohydrate derivative binding"/>
    <property type="evidence" value="ECO:0007669"/>
    <property type="project" value="InterPro"/>
</dbReference>
<dbReference type="GO" id="GO:1901135">
    <property type="term" value="P:carbohydrate derivative metabolic process"/>
    <property type="evidence" value="ECO:0007669"/>
    <property type="project" value="InterPro"/>
</dbReference>
<proteinExistence type="predicted"/>
<keyword evidence="2" id="KW-0238">DNA-binding</keyword>
<dbReference type="InterPro" id="IPR035472">
    <property type="entry name" value="RpiR-like_SIS"/>
</dbReference>
<dbReference type="EMBL" id="CP009920">
    <property type="protein sequence ID" value="AJI20934.1"/>
    <property type="molecule type" value="Genomic_DNA"/>
</dbReference>
<dbReference type="PROSITE" id="PS51464">
    <property type="entry name" value="SIS"/>
    <property type="match status" value="1"/>
</dbReference>